<keyword evidence="9 12" id="KW-0238">DNA-binding</keyword>
<dbReference type="GO" id="GO:0016787">
    <property type="term" value="F:hydrolase activity"/>
    <property type="evidence" value="ECO:0007669"/>
    <property type="project" value="UniProtKB-KW"/>
</dbReference>
<comment type="similarity">
    <text evidence="1 12">Belongs to the RuvC family.</text>
</comment>
<keyword evidence="5 12" id="KW-0255">Endonuclease</keyword>
<evidence type="ECO:0000256" key="14">
    <source>
        <dbReference type="SAM" id="MobiDB-lite"/>
    </source>
</evidence>
<dbReference type="Proteomes" id="UP000503441">
    <property type="component" value="Chromosome"/>
</dbReference>
<evidence type="ECO:0000256" key="1">
    <source>
        <dbReference type="ARBA" id="ARBA00009518"/>
    </source>
</evidence>
<evidence type="ECO:0000256" key="10">
    <source>
        <dbReference type="ARBA" id="ARBA00023172"/>
    </source>
</evidence>
<dbReference type="Pfam" id="PF02075">
    <property type="entry name" value="RuvC"/>
    <property type="match status" value="1"/>
</dbReference>
<sequence length="212" mass="22103">MRIIGIDPGLTRLGVGIVTSEAGRRVTFEHVEVLHSPASASTPERLLLLGSAIQRLLDGEKPDGIALERVFAQQNLPSVMGVAQISGVVMFLAEQRGIPVALYTPNEVKSQVTGYGAADKSQVTTMVTRLLRLAAPPKPADAADALALAITHAWHLGRGGSADRLGRGAAPGTETPRSAPGAKRNKSRAPAAGLATECEILASCLFTAKKAL</sequence>
<evidence type="ECO:0000313" key="16">
    <source>
        <dbReference type="Proteomes" id="UP000503441"/>
    </source>
</evidence>
<evidence type="ECO:0000256" key="6">
    <source>
        <dbReference type="ARBA" id="ARBA00022763"/>
    </source>
</evidence>
<comment type="function">
    <text evidence="12">The RuvA-RuvB-RuvC complex processes Holliday junction (HJ) DNA during genetic recombination and DNA repair. Endonuclease that resolves HJ intermediates. Cleaves cruciform DNA by making single-stranded nicks across the HJ at symmetrical positions within the homologous arms, yielding a 5'-phosphate and a 3'-hydroxyl group; requires a central core of homology in the junction. The consensus cleavage sequence is 5'-(A/T)TT(C/G)-3'. Cleavage occurs on the 3'-side of the TT dinucleotide at the point of strand exchange. HJ branch migration catalyzed by RuvA-RuvB allows RuvC to scan DNA until it finds its consensus sequence, where it cleaves and resolves the cruciform DNA.</text>
</comment>
<keyword evidence="10 12" id="KW-0233">DNA recombination</keyword>
<dbReference type="Gene3D" id="3.30.420.10">
    <property type="entry name" value="Ribonuclease H-like superfamily/Ribonuclease H"/>
    <property type="match status" value="1"/>
</dbReference>
<accession>A0ABX6JW43</accession>
<evidence type="ECO:0000256" key="5">
    <source>
        <dbReference type="ARBA" id="ARBA00022759"/>
    </source>
</evidence>
<dbReference type="InterPro" id="IPR020563">
    <property type="entry name" value="X-over_junc_endoDNase_Mg_BS"/>
</dbReference>
<keyword evidence="3 12" id="KW-0540">Nuclease</keyword>
<keyword evidence="6 12" id="KW-0227">DNA damage</keyword>
<dbReference type="InterPro" id="IPR036397">
    <property type="entry name" value="RNaseH_sf"/>
</dbReference>
<dbReference type="SUPFAM" id="SSF53098">
    <property type="entry name" value="Ribonuclease H-like"/>
    <property type="match status" value="1"/>
</dbReference>
<feature type="active site" evidence="12">
    <location>
        <position position="7"/>
    </location>
</feature>
<comment type="subunit">
    <text evidence="12">Homodimer which binds Holliday junction (HJ) DNA. The HJ becomes 2-fold symmetrical on binding to RuvC with unstacked arms; it has a different conformation from HJ DNA in complex with RuvA. In the full resolvosome a probable DNA-RuvA(4)-RuvB(12)-RuvC(2) complex forms which resolves the HJ.</text>
</comment>
<evidence type="ECO:0000256" key="3">
    <source>
        <dbReference type="ARBA" id="ARBA00022722"/>
    </source>
</evidence>
<evidence type="ECO:0000256" key="8">
    <source>
        <dbReference type="ARBA" id="ARBA00022842"/>
    </source>
</evidence>
<dbReference type="HAMAP" id="MF_00034">
    <property type="entry name" value="RuvC"/>
    <property type="match status" value="1"/>
</dbReference>
<evidence type="ECO:0000256" key="11">
    <source>
        <dbReference type="ARBA" id="ARBA00023204"/>
    </source>
</evidence>
<feature type="binding site" evidence="12">
    <location>
        <position position="141"/>
    </location>
    <ligand>
        <name>Mg(2+)</name>
        <dbReference type="ChEBI" id="CHEBI:18420"/>
        <label>1</label>
    </ligand>
</feature>
<dbReference type="PROSITE" id="PS01321">
    <property type="entry name" value="RUVC"/>
    <property type="match status" value="1"/>
</dbReference>
<gene>
    <name evidence="12 15" type="primary">ruvC</name>
    <name evidence="15" type="ORF">G7066_07200</name>
</gene>
<keyword evidence="2 12" id="KW-0963">Cytoplasm</keyword>
<feature type="binding site" evidence="12">
    <location>
        <position position="68"/>
    </location>
    <ligand>
        <name>Mg(2+)</name>
        <dbReference type="ChEBI" id="CHEBI:18420"/>
        <label>2</label>
    </ligand>
</feature>
<dbReference type="NCBIfam" id="TIGR00228">
    <property type="entry name" value="ruvC"/>
    <property type="match status" value="1"/>
</dbReference>
<keyword evidence="8 12" id="KW-0460">Magnesium</keyword>
<keyword evidence="16" id="KW-1185">Reference proteome</keyword>
<comment type="catalytic activity">
    <reaction evidence="12">
        <text>Endonucleolytic cleavage at a junction such as a reciprocal single-stranded crossover between two homologous DNA duplexes (Holliday junction).</text>
        <dbReference type="EC" id="3.1.21.10"/>
    </reaction>
</comment>
<comment type="subcellular location">
    <subcellularLocation>
        <location evidence="12">Cytoplasm</location>
    </subcellularLocation>
</comment>
<feature type="region of interest" description="Disordered" evidence="14">
    <location>
        <begin position="162"/>
        <end position="189"/>
    </location>
</feature>
<evidence type="ECO:0000256" key="4">
    <source>
        <dbReference type="ARBA" id="ARBA00022723"/>
    </source>
</evidence>
<dbReference type="EC" id="3.1.21.10" evidence="12 13"/>
<comment type="cofactor">
    <cofactor evidence="12">
        <name>Mg(2+)</name>
        <dbReference type="ChEBI" id="CHEBI:18420"/>
    </cofactor>
    <text evidence="12">Binds 2 Mg(2+) ion per subunit.</text>
</comment>
<proteinExistence type="inferred from homology"/>
<evidence type="ECO:0000256" key="9">
    <source>
        <dbReference type="ARBA" id="ARBA00023125"/>
    </source>
</evidence>
<dbReference type="EMBL" id="CP049933">
    <property type="protein sequence ID" value="QIM18467.1"/>
    <property type="molecule type" value="Genomic_DNA"/>
</dbReference>
<dbReference type="InterPro" id="IPR012337">
    <property type="entry name" value="RNaseH-like_sf"/>
</dbReference>
<keyword evidence="4 12" id="KW-0479">Metal-binding</keyword>
<dbReference type="PANTHER" id="PTHR30194">
    <property type="entry name" value="CROSSOVER JUNCTION ENDODEOXYRIBONUCLEASE RUVC"/>
    <property type="match status" value="1"/>
</dbReference>
<evidence type="ECO:0000256" key="2">
    <source>
        <dbReference type="ARBA" id="ARBA00022490"/>
    </source>
</evidence>
<dbReference type="InterPro" id="IPR002176">
    <property type="entry name" value="X-over_junc_endoDNase_RuvC"/>
</dbReference>
<reference evidence="15 16" key="1">
    <citation type="submission" date="2020-03" db="EMBL/GenBank/DDBJ databases">
        <title>Leucobacter sp. nov., isolated from beetles.</title>
        <authorList>
            <person name="Hyun D.-W."/>
            <person name="Bae J.-W."/>
        </authorList>
    </citation>
    <scope>NUCLEOTIDE SEQUENCE [LARGE SCALE GENOMIC DNA]</scope>
    <source>
        <strain evidence="15 16">HDW9A</strain>
    </source>
</reference>
<organism evidence="15 16">
    <name type="scientific">Leucobacter coleopterorum</name>
    <dbReference type="NCBI Taxonomy" id="2714933"/>
    <lineage>
        <taxon>Bacteria</taxon>
        <taxon>Bacillati</taxon>
        <taxon>Actinomycetota</taxon>
        <taxon>Actinomycetes</taxon>
        <taxon>Micrococcales</taxon>
        <taxon>Microbacteriaceae</taxon>
        <taxon>Leucobacter</taxon>
    </lineage>
</organism>
<evidence type="ECO:0000256" key="7">
    <source>
        <dbReference type="ARBA" id="ARBA00022801"/>
    </source>
</evidence>
<name>A0ABX6JW43_9MICO</name>
<evidence type="ECO:0000256" key="12">
    <source>
        <dbReference type="HAMAP-Rule" id="MF_00034"/>
    </source>
</evidence>
<dbReference type="CDD" id="cd16962">
    <property type="entry name" value="RuvC"/>
    <property type="match status" value="1"/>
</dbReference>
<keyword evidence="11 12" id="KW-0234">DNA repair</keyword>
<evidence type="ECO:0000256" key="13">
    <source>
        <dbReference type="NCBIfam" id="TIGR00228"/>
    </source>
</evidence>
<dbReference type="PRINTS" id="PR00696">
    <property type="entry name" value="RSOLVASERUVC"/>
</dbReference>
<dbReference type="PANTHER" id="PTHR30194:SF3">
    <property type="entry name" value="CROSSOVER JUNCTION ENDODEOXYRIBONUCLEASE RUVC"/>
    <property type="match status" value="1"/>
</dbReference>
<evidence type="ECO:0000313" key="15">
    <source>
        <dbReference type="EMBL" id="QIM18467.1"/>
    </source>
</evidence>
<feature type="active site" evidence="12">
    <location>
        <position position="68"/>
    </location>
</feature>
<protein>
    <recommendedName>
        <fullName evidence="12 13">Crossover junction endodeoxyribonuclease RuvC</fullName>
        <ecNumber evidence="12 13">3.1.21.10</ecNumber>
    </recommendedName>
    <alternativeName>
        <fullName evidence="12">Holliday junction nuclease RuvC</fullName>
    </alternativeName>
    <alternativeName>
        <fullName evidence="12">Holliday junction resolvase RuvC</fullName>
    </alternativeName>
</protein>
<feature type="active site" evidence="12">
    <location>
        <position position="141"/>
    </location>
</feature>
<feature type="binding site" evidence="12">
    <location>
        <position position="7"/>
    </location>
    <ligand>
        <name>Mg(2+)</name>
        <dbReference type="ChEBI" id="CHEBI:18420"/>
        <label>1</label>
    </ligand>
</feature>
<keyword evidence="7 12" id="KW-0378">Hydrolase</keyword>